<accession>A0A7W6BNR7</accession>
<proteinExistence type="predicted"/>
<dbReference type="Proteomes" id="UP000571950">
    <property type="component" value="Unassembled WGS sequence"/>
</dbReference>
<name>A0A7W6BNR7_9SPHN</name>
<reference evidence="1 2" key="1">
    <citation type="submission" date="2020-08" db="EMBL/GenBank/DDBJ databases">
        <title>Genomic Encyclopedia of Type Strains, Phase IV (KMG-IV): sequencing the most valuable type-strain genomes for metagenomic binning, comparative biology and taxonomic classification.</title>
        <authorList>
            <person name="Goeker M."/>
        </authorList>
    </citation>
    <scope>NUCLEOTIDE SEQUENCE [LARGE SCALE GENOMIC DNA]</scope>
    <source>
        <strain evidence="1 2">DSM 26189</strain>
    </source>
</reference>
<gene>
    <name evidence="1" type="ORF">GGR43_002958</name>
</gene>
<evidence type="ECO:0000313" key="1">
    <source>
        <dbReference type="EMBL" id="MBB3927235.1"/>
    </source>
</evidence>
<protein>
    <submittedName>
        <fullName evidence="1">Uncharacterized protein</fullName>
    </submittedName>
</protein>
<dbReference type="EMBL" id="JACIDT010000010">
    <property type="protein sequence ID" value="MBB3927235.1"/>
    <property type="molecule type" value="Genomic_DNA"/>
</dbReference>
<organism evidence="1 2">
    <name type="scientific">Sphingobium jiangsuense</name>
    <dbReference type="NCBI Taxonomy" id="870476"/>
    <lineage>
        <taxon>Bacteria</taxon>
        <taxon>Pseudomonadati</taxon>
        <taxon>Pseudomonadota</taxon>
        <taxon>Alphaproteobacteria</taxon>
        <taxon>Sphingomonadales</taxon>
        <taxon>Sphingomonadaceae</taxon>
        <taxon>Sphingobium</taxon>
    </lineage>
</organism>
<dbReference type="AlphaFoldDB" id="A0A7W6BNR7"/>
<keyword evidence="2" id="KW-1185">Reference proteome</keyword>
<evidence type="ECO:0000313" key="2">
    <source>
        <dbReference type="Proteomes" id="UP000571950"/>
    </source>
</evidence>
<dbReference type="RefSeq" id="WP_188072734.1">
    <property type="nucleotide sequence ID" value="NZ_BSPS01000013.1"/>
</dbReference>
<comment type="caution">
    <text evidence="1">The sequence shown here is derived from an EMBL/GenBank/DDBJ whole genome shotgun (WGS) entry which is preliminary data.</text>
</comment>
<sequence>MTSVQATPDVDHLKQEALALAIKPTKSFHAFARALWAAHSNDPTFLHEVERVAGIKRRALFYLLNVGGFLAEYSITEEQAERIGWTKLQIVARHAANQPARISQRAMQTKLGIATRTPAHALPAALERQDTPSEGSFRSVLLRLPAEQYADVEAALIACGAERKGRGLIGKEDALVRLAVSHRATTR</sequence>